<sequence>MDRIRTHALGDPADPKACMVPLYHGFSTPALADALGETKPEPERVYVVVMERNTPPVHAMTTLAPNELSIDAIPLPRPVPPPVMKAVFPLNVSFGSMAVFSGGK</sequence>
<name>A0A5B7CHX5_PORTR</name>
<accession>A0A5B7CHX5</accession>
<evidence type="ECO:0000313" key="1">
    <source>
        <dbReference type="EMBL" id="MPC08818.1"/>
    </source>
</evidence>
<protein>
    <submittedName>
        <fullName evidence="1">Uncharacterized protein</fullName>
    </submittedName>
</protein>
<organism evidence="1 2">
    <name type="scientific">Portunus trituberculatus</name>
    <name type="common">Swimming crab</name>
    <name type="synonym">Neptunus trituberculatus</name>
    <dbReference type="NCBI Taxonomy" id="210409"/>
    <lineage>
        <taxon>Eukaryota</taxon>
        <taxon>Metazoa</taxon>
        <taxon>Ecdysozoa</taxon>
        <taxon>Arthropoda</taxon>
        <taxon>Crustacea</taxon>
        <taxon>Multicrustacea</taxon>
        <taxon>Malacostraca</taxon>
        <taxon>Eumalacostraca</taxon>
        <taxon>Eucarida</taxon>
        <taxon>Decapoda</taxon>
        <taxon>Pleocyemata</taxon>
        <taxon>Brachyura</taxon>
        <taxon>Eubrachyura</taxon>
        <taxon>Portunoidea</taxon>
        <taxon>Portunidae</taxon>
        <taxon>Portuninae</taxon>
        <taxon>Portunus</taxon>
    </lineage>
</organism>
<dbReference type="EMBL" id="VSRR010000045">
    <property type="protein sequence ID" value="MPC08818.1"/>
    <property type="molecule type" value="Genomic_DNA"/>
</dbReference>
<comment type="caution">
    <text evidence="1">The sequence shown here is derived from an EMBL/GenBank/DDBJ whole genome shotgun (WGS) entry which is preliminary data.</text>
</comment>
<keyword evidence="2" id="KW-1185">Reference proteome</keyword>
<proteinExistence type="predicted"/>
<evidence type="ECO:0000313" key="2">
    <source>
        <dbReference type="Proteomes" id="UP000324222"/>
    </source>
</evidence>
<reference evidence="1 2" key="1">
    <citation type="submission" date="2019-05" db="EMBL/GenBank/DDBJ databases">
        <title>Another draft genome of Portunus trituberculatus and its Hox gene families provides insights of decapod evolution.</title>
        <authorList>
            <person name="Jeong J.-H."/>
            <person name="Song I."/>
            <person name="Kim S."/>
            <person name="Choi T."/>
            <person name="Kim D."/>
            <person name="Ryu S."/>
            <person name="Kim W."/>
        </authorList>
    </citation>
    <scope>NUCLEOTIDE SEQUENCE [LARGE SCALE GENOMIC DNA]</scope>
    <source>
        <tissue evidence="1">Muscle</tissue>
    </source>
</reference>
<dbReference type="AlphaFoldDB" id="A0A5B7CHX5"/>
<gene>
    <name evidence="1" type="ORF">E2C01_001412</name>
</gene>
<dbReference type="Proteomes" id="UP000324222">
    <property type="component" value="Unassembled WGS sequence"/>
</dbReference>